<keyword evidence="7" id="KW-0597">Phosphoprotein</keyword>
<organism evidence="21">
    <name type="scientific">Ursus maritimus</name>
    <name type="common">Polar bear</name>
    <name type="synonym">Thalarctos maritimus</name>
    <dbReference type="NCBI Taxonomy" id="29073"/>
    <lineage>
        <taxon>Eukaryota</taxon>
        <taxon>Metazoa</taxon>
        <taxon>Chordata</taxon>
        <taxon>Craniata</taxon>
        <taxon>Vertebrata</taxon>
        <taxon>Euteleostomi</taxon>
        <taxon>Mammalia</taxon>
        <taxon>Eutheria</taxon>
        <taxon>Laurasiatheria</taxon>
        <taxon>Carnivora</taxon>
        <taxon>Caniformia</taxon>
        <taxon>Ursidae</taxon>
        <taxon>Ursus</taxon>
    </lineage>
</organism>
<dbReference type="GO" id="GO:0005524">
    <property type="term" value="F:ATP binding"/>
    <property type="evidence" value="ECO:0007669"/>
    <property type="project" value="UniProtKB-KW"/>
</dbReference>
<dbReference type="InterPro" id="IPR036940">
    <property type="entry name" value="PI3/4_kinase_cat_sf"/>
</dbReference>
<evidence type="ECO:0000256" key="11">
    <source>
        <dbReference type="ARBA" id="ARBA00022763"/>
    </source>
</evidence>
<keyword evidence="12" id="KW-0418">Kinase</keyword>
<comment type="similarity">
    <text evidence="2">Belongs to the PI3/PI4-kinase family.</text>
</comment>
<keyword evidence="8" id="KW-0808">Transferase</keyword>
<dbReference type="GO" id="GO:0006303">
    <property type="term" value="P:double-strand break repair via nonhomologous end joining"/>
    <property type="evidence" value="ECO:0007669"/>
    <property type="project" value="InterPro"/>
</dbReference>
<dbReference type="SUPFAM" id="SSF48371">
    <property type="entry name" value="ARM repeat"/>
    <property type="match status" value="2"/>
</dbReference>
<dbReference type="FunFam" id="3.30.1010.10:FF:000013">
    <property type="entry name" value="Protein kinase, DNA-activated, catalytic subunit"/>
    <property type="match status" value="1"/>
</dbReference>
<keyword evidence="17" id="KW-0472">Membrane</keyword>
<dbReference type="GO" id="GO:0004677">
    <property type="term" value="F:DNA-dependent protein kinase activity"/>
    <property type="evidence" value="ECO:0007669"/>
    <property type="project" value="InterPro"/>
</dbReference>
<evidence type="ECO:0000256" key="6">
    <source>
        <dbReference type="ARBA" id="ARBA00022527"/>
    </source>
</evidence>
<dbReference type="Gene3D" id="1.10.1070.11">
    <property type="entry name" value="Phosphatidylinositol 3-/4-kinase, catalytic domain"/>
    <property type="match status" value="1"/>
</dbReference>
<evidence type="ECO:0000256" key="17">
    <source>
        <dbReference type="SAM" id="Phobius"/>
    </source>
</evidence>
<evidence type="ECO:0000256" key="3">
    <source>
        <dbReference type="ARBA" id="ARBA00012513"/>
    </source>
</evidence>
<dbReference type="InterPro" id="IPR037706">
    <property type="entry name" value="DNA-PK_dom"/>
</dbReference>
<dbReference type="InterPro" id="IPR016024">
    <property type="entry name" value="ARM-type_fold"/>
</dbReference>
<dbReference type="Pfam" id="PF19704">
    <property type="entry name" value="DNAPKcs_CC5"/>
    <property type="match status" value="1"/>
</dbReference>
<dbReference type="PANTHER" id="PTHR11139">
    <property type="entry name" value="ATAXIA TELANGIECTASIA MUTATED ATM -RELATED"/>
    <property type="match status" value="1"/>
</dbReference>
<dbReference type="InterPro" id="IPR046804">
    <property type="entry name" value="DNA-PKcs_N"/>
</dbReference>
<dbReference type="SMART" id="SM01343">
    <property type="entry name" value="FATC"/>
    <property type="match status" value="1"/>
</dbReference>
<feature type="domain" description="FAT" evidence="19">
    <location>
        <begin position="2720"/>
        <end position="3332"/>
    </location>
</feature>
<keyword evidence="9" id="KW-0677">Repeat</keyword>
<keyword evidence="14" id="KW-0067">ATP-binding</keyword>
<proteinExistence type="inferred from homology"/>
<evidence type="ECO:0000256" key="10">
    <source>
        <dbReference type="ARBA" id="ARBA00022741"/>
    </source>
</evidence>
<dbReference type="GO" id="GO:0033152">
    <property type="term" value="P:immunoglobulin V(D)J recombination"/>
    <property type="evidence" value="ECO:0007669"/>
    <property type="project" value="TreeGrafter"/>
</dbReference>
<dbReference type="GO" id="GO:0008630">
    <property type="term" value="P:intrinsic apoptotic signaling pathway in response to DNA damage"/>
    <property type="evidence" value="ECO:0007669"/>
    <property type="project" value="TreeGrafter"/>
</dbReference>
<evidence type="ECO:0000256" key="7">
    <source>
        <dbReference type="ARBA" id="ARBA00022553"/>
    </source>
</evidence>
<keyword evidence="13" id="KW-0802">TPR repeat</keyword>
<keyword evidence="17" id="KW-1133">Transmembrane helix</keyword>
<comment type="subcellular location">
    <subcellularLocation>
        <location evidence="1">Nucleus</location>
        <location evidence="1">Nucleolus</location>
    </subcellularLocation>
</comment>
<name>A0A452TWP4_URSMA</name>
<dbReference type="SMART" id="SM01344">
    <property type="entry name" value="NUC194"/>
    <property type="match status" value="1"/>
</dbReference>
<dbReference type="GeneTree" id="ENSGT00940000155633"/>
<accession>A0A452TWP4</accession>
<dbReference type="PANTHER" id="PTHR11139:SF68">
    <property type="entry name" value="DNA-DEPENDENT PROTEIN KINASE CATALYTIC SUBUNIT"/>
    <property type="match status" value="1"/>
</dbReference>
<keyword evidence="16" id="KW-0539">Nucleus</keyword>
<dbReference type="InterPro" id="IPR003151">
    <property type="entry name" value="PIK-rel_kinase_FAT"/>
</dbReference>
<sequence>SKDFGLLVFVRKSLSIDENTCTSVYTKDKAAKCKIPALDLLIKLLRTLRSSRLMDEFRIGELFSKFYGELASKTKIQDTVLEKIYELLGVLGEVHPSEMINNSEKLFRAFLGELKTQMTSAIREPKLPVLAGCLKGLSSLMCNFTKSMEEDPQTSREIFDFALKAILFYSAFCCSILNIMVFAIAAGLCLFTLHASQFSTCLLDNYVSLFEVLSKWCSHSNVELKKAAHSALESFLKQISFMVAKDAEMHKSKLQYFMEQFYGIIRNMDSNSKDLSIAIRGYGLFAGPCKVINAKDVDFMYVELIQRCKQLFLTQIDTVDDHVYHMPSFLQSIASVLLYLDTVPEVYTPVLEHLMVVQIDSFPQYSPKMQSVCCKAIVKVFLALGGKGPVLWNCISTVVHQGLIRICSKPVILQKGVESESEDYRASGEVRTGKWKVPTYKDYLDLFRSLLSCDQMMDSLLADEAFLFVNSSLQNLNHLLYDEFVKSVLKIIEKLDLTLEKQNVGEHEVRSFSKFRGPVETESPTPPLSCPILYIKLLICFYREILPEKHVEFFEPWVHSFAYELILQSTRLPLISGFYKLLSVAMRNAKKIKYFEVSPCHIEVHSTVFLFFLVKVSVKMKQYKDELLASCLTFILSLPHDIIELDIRAYVPALQMAFKLGLSYTPLAEVGLNALEEWSVYICKHVIQPHYKDILPSLDGYLKTSALSGKNEALSLEEIRIRVVQMLGFLGGQINKNLLTVASSDEMMKKCVAWDREKRLSFAVPFIEMKPVIYLDVFLPRVTELALSASDRQTKVAACELLHSMVMFMLGKATQMPEGGQDFPPMYQLYKRTFPVLLRLACDVDQVTRQLYEPLVMQLIHWFTNNKKFESQDTVALLEKILDGIVDSVDSTLRDFCGRCIREFLKWSIKQTTPQQQEKSPVNTKSLFKRLYSFALHPSAFKRLGASLAFNNIYREFREEESLVEEFVFEALVTYLESLALAHADEKSLGTIQQCCDAIDHLRRIIEKKHVSLNKVKKRRRPRGFPPAASLCLMDVVQWLVAHCGRPQTECRHKSIELFYKFVPLLPGNPSPSLWLKDILKNKNTSFLINIFEGGGGDCDRPSGILAQPTLFHLQGPFSLRAALQWMDMLLAALECYNTFIEEKTLEASEVLGTETQSSLWKAVAFFLENIAMHDITAAEKCFGTGATGHRPSPQERERYNYSKCTIVVRIMEFTTTLLSTFPEGWKLLEKNLCNNKNFMKLFVKTLCEPSSIGFNIGDVLIMNNLPDVCVNLMKALKKSPYKDTLEMYLKEKITSQSIEELCAVDLYGPDAYMDRAKLMSVVSACKQLHRAGFLHVVLPSQSADQHHSFGTKLLSLVYKSIAPGDEQEYFHSLDPSCKRLASGLLELAFAFGGLCEYLVNLLLDTALLSMPASGVSQRNMVSFSHGEYFYSLFSETINTELLKNLDLTVLELMRSSVDNPKMVSAVLNGMLDQSFRNRASQKHQGLKLASTILHNWKKWDSWWAKDSAPESKTAVLTLLAKILQIDSSVSFNTNHSAFPEVFTTYASLLADSKLGLHLKGQAVILLPFFTNLTEGSLEDLKHVLEKLIISNFPMKSEEFPPGTLRYNNYVDCMKKFLDALELSQSPILLQLMTEILCREQQHVMEELFQSTFKKIARKSSCVTQLALLERVYRMFKRDDLLSNVTRQAFVDRSLLTLLWHCSLNTLREFFSKIVVDAVDMLKSRFTKLNESIFDTQITKKMGYYKMLDVMYSRLSKDDVHSKESKINQVFCSSCVTEGNELTKTLIKLCYDAFTENMAGENQLLERRRLYHCAAYNCAISVICCVFTELKFYQGFLFSEKPEKNLLIFENLIDLKRCYTFPIEIEVSEIFQWCGPHYLSSLSYLADSSLSEEMSQFDFSTGVQSYSYSSQDPKSTPGHIRRREHKDPMVQDAVLELEMDELNQHECMATMTALIKHMHRNQILPKGEEVLPRNLPLWMKFLHDKLGNPSVSLNIRLFLAKLVINTEEVFRPYAKYWLSPLLQLVVSENNGGEGIHYMVVEIVVTVLSWTGLATPVGVPKDEVLANRLLHFLMEHVFHQKRAVFRHNLEIIKTLVECWKDCLSIPYRLIFEKFSSKDPNSKDNSVGIQLLGIVMANNLPPYDPKCGIESLKYFQALVGNMSFVKYKEVYAAAAEVLGLTLRYITEKENQHQNTKEDKFIVCLNKAVKNFPPLADRFMNTVFFLLPKFHGVMKTLCLEVVLCRAEEITDLYLQLKSKDFIQVMKHRDDERQKVCLDIIYKMMAKLKPVELRELLNPVVEFISHPSPVCREQMYNILMWVHDNYRDPESQADDESREIFKLAKDVLIQGLIDENAGLQLIIRNFWSHETRLPSNILDRLLALNSLYSPKIEMHFLSLATDFLLEMTSVSPDYPNPVFEHPLSECEFQEYTIDYDWRFRSTVLTPMFIETQASQSALQARTQEGSLPAQGVMARQIRATQQQYDFTPTQTAGNYGRSSFNWLTGSSIDPLVDYMVSSSSDSSSSSLLFVHKRSAKLQRAPSKSVGPDFGKKRLGLPGDEVDNKAKGIDNRAEILRLRRRFITDQEKLSLIYARKGIAEQKREKEFKSELKMKHDAQVILYRSYRQGDLPDIQIKYSGLITPLQAVAQRDPIIAKQLFGSLFSGIIKEMDKYKTVSEKNNITQKLLQDFNHFLNTTFYFFPPFVSCIQEISCQHTDLLSLDPASVSAGCLASLQQPVGIRLLEEALLQLVPQEPPAKRFQGRTRLSPDVIRWMELAKLYRSIGEYDVLRGIFSSEIGTKQVTHSAILAEARSDYSEAAKQYNEALNKREWVDGEPTEAEKDFWELASLDCYNQLAEWKSLAYCSIVSVDNENPPDLNKMWSEPFYQETYLPYMIRSKLKLLLHGEADQSLLTFIDEAVNKELQKALIELHYSQELSLLYILQDDVDRAKYYIDNCIEIFMQNYSSIDVLLHRSRLTKLQSVQTLIEIQEFINTGDESQTKSPLKRLIKTWTNRYPDAKMDPMNIWDDIITNRCFFLSKIEEKLTIPPGDHSMSMDGDGDSSDKMEVQTQGEEVCSLIKNCIFSMKMKMVESARKQHNFSLAMKLLKELHRESKTRDDWQVHWVQSYCRLSHSRSRGQNCPEQILTALKTASLLGESTSSYLSKNVLAFHDQNILLGTTYRIIANALSREPTCLAEIEESKARRILDLSGSSSENPEKVMNTGRVNFLCLFTESIEVQTYPALVVDKMLKALKLHSSEARLKFPRLLQIIELYPEETLSLMTKEISSIPCWQFIGWISHMLALLDKEEAVAVQHTVEEIANNYPQAIVYPFIISSESYSFKDTSTGHKNKEFVLDQGGVIQDFISALEQLSNPEMLFKDWTDEIKVELAKTPVNKKNIEKMYERMYAALGDPRAPGLGAFRRRFIQAFGKEFDKHFGKGGAKLPGMRLHDFTDISDSLFYKMCRDSKPPGNLKECSPWMSDFKVEFLRNELEIPGQYDGKGKPVPEYHARIAGFDERVKVMASIRKPKRIIIQGHDEKEYPFLVKGGEDLRQDQRIEQLFEVMNVVLSQDTACSQRNMQLKTYHVIPMTSRLGLIEWIENTFTLKDFLLNNMSREEKSQKFALIRHFLLLNHRSASRSETVTSFRRRESKVPADLLKRAFLKMSTGPEAFLALRSHFASSHALMCISHWILGIGDRHLNNFMVSMETGGMIGIDFGHAFGSATQFLPVPELMPFRLTRQFINLMLPMKEAGVMSSVMVHALRAFRSHSDLLTNTMDVFIKEPSFDWKNFEQKMLKKGGSWIQEINVTEENWYPRQKIHYAKRKLAGANPAVITCDELFLGHEKALAFRDYVAVARGSKDHNIRAQQPESGLSEEAQVKCLIDQATDPNILGRTWIGWEPWI</sequence>
<evidence type="ECO:0000256" key="13">
    <source>
        <dbReference type="ARBA" id="ARBA00022803"/>
    </source>
</evidence>
<dbReference type="InterPro" id="IPR000403">
    <property type="entry name" value="PI3/4_kinase_cat_dom"/>
</dbReference>
<keyword evidence="6" id="KW-0723">Serine/threonine-protein kinase</keyword>
<evidence type="ECO:0000259" key="19">
    <source>
        <dbReference type="PROSITE" id="PS51189"/>
    </source>
</evidence>
<evidence type="ECO:0000259" key="18">
    <source>
        <dbReference type="PROSITE" id="PS50290"/>
    </source>
</evidence>
<evidence type="ECO:0000256" key="14">
    <source>
        <dbReference type="ARBA" id="ARBA00022840"/>
    </source>
</evidence>
<dbReference type="SMART" id="SM00146">
    <property type="entry name" value="PI3Kc"/>
    <property type="match status" value="1"/>
</dbReference>
<dbReference type="PROSITE" id="PS50290">
    <property type="entry name" value="PI3_4_KINASE_3"/>
    <property type="match status" value="1"/>
</dbReference>
<dbReference type="InterPro" id="IPR018936">
    <property type="entry name" value="PI3/4_kinase_CS"/>
</dbReference>
<evidence type="ECO:0000256" key="8">
    <source>
        <dbReference type="ARBA" id="ARBA00022679"/>
    </source>
</evidence>
<dbReference type="InterPro" id="IPR014009">
    <property type="entry name" value="PIK_FAT"/>
</dbReference>
<evidence type="ECO:0000313" key="21">
    <source>
        <dbReference type="Ensembl" id="ENSUMAP00000012726"/>
    </source>
</evidence>
<dbReference type="CDD" id="cd05172">
    <property type="entry name" value="PIKKc_DNA-PK"/>
    <property type="match status" value="1"/>
</dbReference>
<gene>
    <name evidence="21" type="primary">PRKDC</name>
</gene>
<evidence type="ECO:0000256" key="9">
    <source>
        <dbReference type="ARBA" id="ARBA00022737"/>
    </source>
</evidence>
<keyword evidence="10" id="KW-0547">Nucleotide-binding</keyword>
<evidence type="ECO:0000256" key="5">
    <source>
        <dbReference type="ARBA" id="ARBA00022517"/>
    </source>
</evidence>
<dbReference type="InterPro" id="IPR011009">
    <property type="entry name" value="Kinase-like_dom_sf"/>
</dbReference>
<evidence type="ECO:0000256" key="1">
    <source>
        <dbReference type="ARBA" id="ARBA00004604"/>
    </source>
</evidence>
<evidence type="ECO:0000256" key="4">
    <source>
        <dbReference type="ARBA" id="ARBA00018077"/>
    </source>
</evidence>
<dbReference type="PROSITE" id="PS51190">
    <property type="entry name" value="FATC"/>
    <property type="match status" value="1"/>
</dbReference>
<dbReference type="InterPro" id="IPR046803">
    <property type="entry name" value="DNAPKcs_CC1-2"/>
</dbReference>
<dbReference type="Ensembl" id="ENSUMAT00000015104.1">
    <property type="protein sequence ID" value="ENSUMAP00000012726.1"/>
    <property type="gene ID" value="ENSUMAG00000006806.1"/>
</dbReference>
<dbReference type="Pfam" id="PF02259">
    <property type="entry name" value="FAT"/>
    <property type="match status" value="1"/>
</dbReference>
<dbReference type="PROSITE" id="PS00915">
    <property type="entry name" value="PI3_4_KINASE_1"/>
    <property type="match status" value="1"/>
</dbReference>
<evidence type="ECO:0000256" key="12">
    <source>
        <dbReference type="ARBA" id="ARBA00022777"/>
    </source>
</evidence>
<keyword evidence="15" id="KW-0234">DNA repair</keyword>
<keyword evidence="5" id="KW-0690">Ribosome biogenesis</keyword>
<feature type="transmembrane region" description="Helical" evidence="17">
    <location>
        <begin position="166"/>
        <end position="193"/>
    </location>
</feature>
<dbReference type="InterPro" id="IPR050517">
    <property type="entry name" value="DDR_Repair_Kinase"/>
</dbReference>
<protein>
    <recommendedName>
        <fullName evidence="4">DNA-dependent protein kinase catalytic subunit</fullName>
        <ecNumber evidence="3">2.7.11.1</ecNumber>
    </recommendedName>
</protein>
<evidence type="ECO:0000259" key="20">
    <source>
        <dbReference type="PROSITE" id="PS51190"/>
    </source>
</evidence>
<keyword evidence="17" id="KW-0812">Transmembrane</keyword>
<dbReference type="Pfam" id="PF02260">
    <property type="entry name" value="FATC"/>
    <property type="match status" value="1"/>
</dbReference>
<dbReference type="Pfam" id="PF20502">
    <property type="entry name" value="DNAPKcs_CC1-2"/>
    <property type="match status" value="1"/>
</dbReference>
<keyword evidence="11" id="KW-0227">DNA damage</keyword>
<dbReference type="FunFam" id="1.10.1070.11:FF:000018">
    <property type="entry name" value="DNA-dependent protein kinase catalytic subunit"/>
    <property type="match status" value="1"/>
</dbReference>
<reference evidence="21" key="1">
    <citation type="submission" date="2019-03" db="UniProtKB">
        <authorList>
            <consortium name="Ensembl"/>
        </authorList>
    </citation>
    <scope>IDENTIFICATION</scope>
</reference>
<evidence type="ECO:0000256" key="16">
    <source>
        <dbReference type="ARBA" id="ARBA00023242"/>
    </source>
</evidence>
<dbReference type="GO" id="GO:0042254">
    <property type="term" value="P:ribosome biogenesis"/>
    <property type="evidence" value="ECO:0007669"/>
    <property type="project" value="UniProtKB-KW"/>
</dbReference>
<dbReference type="SUPFAM" id="SSF56112">
    <property type="entry name" value="Protein kinase-like (PK-like)"/>
    <property type="match status" value="1"/>
</dbReference>
<feature type="domain" description="FATC" evidence="20">
    <location>
        <begin position="3864"/>
        <end position="3896"/>
    </location>
</feature>
<dbReference type="GO" id="GO:0000723">
    <property type="term" value="P:telomere maintenance"/>
    <property type="evidence" value="ECO:0007669"/>
    <property type="project" value="TreeGrafter"/>
</dbReference>
<dbReference type="OMA" id="PSPMCRE"/>
<feature type="domain" description="PI3K/PI4K catalytic" evidence="18">
    <location>
        <begin position="3509"/>
        <end position="3821"/>
    </location>
</feature>
<dbReference type="PROSITE" id="PS00916">
    <property type="entry name" value="PI3_4_KINASE_2"/>
    <property type="match status" value="1"/>
</dbReference>
<dbReference type="InterPro" id="IPR003152">
    <property type="entry name" value="FATC_dom"/>
</dbReference>
<dbReference type="Pfam" id="PF20500">
    <property type="entry name" value="DNA-PKcs_N"/>
    <property type="match status" value="1"/>
</dbReference>
<evidence type="ECO:0000256" key="15">
    <source>
        <dbReference type="ARBA" id="ARBA00023204"/>
    </source>
</evidence>
<dbReference type="Pfam" id="PF00454">
    <property type="entry name" value="PI3_PI4_kinase"/>
    <property type="match status" value="1"/>
</dbReference>
<evidence type="ECO:0000256" key="2">
    <source>
        <dbReference type="ARBA" id="ARBA00011031"/>
    </source>
</evidence>
<dbReference type="Gene3D" id="3.30.1010.10">
    <property type="entry name" value="Phosphatidylinositol 3-kinase Catalytic Subunit, Chain A, domain 4"/>
    <property type="match status" value="1"/>
</dbReference>
<dbReference type="InterPro" id="IPR045581">
    <property type="entry name" value="DNAPKcs_CC5"/>
</dbReference>
<dbReference type="InterPro" id="IPR012582">
    <property type="entry name" value="DNAPKcs_CC3"/>
</dbReference>
<dbReference type="PROSITE" id="PS51189">
    <property type="entry name" value="FAT"/>
    <property type="match status" value="1"/>
</dbReference>
<dbReference type="GO" id="GO:0005730">
    <property type="term" value="C:nucleolus"/>
    <property type="evidence" value="ECO:0007669"/>
    <property type="project" value="UniProtKB-SubCell"/>
</dbReference>
<dbReference type="Pfam" id="PF08163">
    <property type="entry name" value="DNAPKcs_CC3"/>
    <property type="match status" value="1"/>
</dbReference>
<dbReference type="EC" id="2.7.11.1" evidence="3"/>